<name>A0A9D4IIG3_DREPO</name>
<reference evidence="1" key="2">
    <citation type="submission" date="2020-11" db="EMBL/GenBank/DDBJ databases">
        <authorList>
            <person name="McCartney M.A."/>
            <person name="Auch B."/>
            <person name="Kono T."/>
            <person name="Mallez S."/>
            <person name="Becker A."/>
            <person name="Gohl D.M."/>
            <person name="Silverstein K.A.T."/>
            <person name="Koren S."/>
            <person name="Bechman K.B."/>
            <person name="Herman A."/>
            <person name="Abrahante J.E."/>
            <person name="Garbe J."/>
        </authorList>
    </citation>
    <scope>NUCLEOTIDE SEQUENCE</scope>
    <source>
        <strain evidence="1">Duluth1</strain>
        <tissue evidence="1">Whole animal</tissue>
    </source>
</reference>
<protein>
    <submittedName>
        <fullName evidence="1">Uncharacterized protein</fullName>
    </submittedName>
</protein>
<evidence type="ECO:0000313" key="1">
    <source>
        <dbReference type="EMBL" id="KAH3773767.1"/>
    </source>
</evidence>
<evidence type="ECO:0000313" key="2">
    <source>
        <dbReference type="Proteomes" id="UP000828390"/>
    </source>
</evidence>
<keyword evidence="2" id="KW-1185">Reference proteome</keyword>
<proteinExistence type="predicted"/>
<reference evidence="1" key="1">
    <citation type="journal article" date="2019" name="bioRxiv">
        <title>The Genome of the Zebra Mussel, Dreissena polymorpha: A Resource for Invasive Species Research.</title>
        <authorList>
            <person name="McCartney M.A."/>
            <person name="Auch B."/>
            <person name="Kono T."/>
            <person name="Mallez S."/>
            <person name="Zhang Y."/>
            <person name="Obille A."/>
            <person name="Becker A."/>
            <person name="Abrahante J.E."/>
            <person name="Garbe J."/>
            <person name="Badalamenti J.P."/>
            <person name="Herman A."/>
            <person name="Mangelson H."/>
            <person name="Liachko I."/>
            <person name="Sullivan S."/>
            <person name="Sone E.D."/>
            <person name="Koren S."/>
            <person name="Silverstein K.A.T."/>
            <person name="Beckman K.B."/>
            <person name="Gohl D.M."/>
        </authorList>
    </citation>
    <scope>NUCLEOTIDE SEQUENCE</scope>
    <source>
        <strain evidence="1">Duluth1</strain>
        <tissue evidence="1">Whole animal</tissue>
    </source>
</reference>
<accession>A0A9D4IIG3</accession>
<sequence>MNDDTSEISPDSPSTEDFANDLCTLLSTGVPFGEVYDPEADLTRPSSTVTVNDLSEMMMRCEIQAVSETVTIDKAGNTTLFSTTEAEQCLCLCTVNKL</sequence>
<organism evidence="1 2">
    <name type="scientific">Dreissena polymorpha</name>
    <name type="common">Zebra mussel</name>
    <name type="synonym">Mytilus polymorpha</name>
    <dbReference type="NCBI Taxonomy" id="45954"/>
    <lineage>
        <taxon>Eukaryota</taxon>
        <taxon>Metazoa</taxon>
        <taxon>Spiralia</taxon>
        <taxon>Lophotrochozoa</taxon>
        <taxon>Mollusca</taxon>
        <taxon>Bivalvia</taxon>
        <taxon>Autobranchia</taxon>
        <taxon>Heteroconchia</taxon>
        <taxon>Euheterodonta</taxon>
        <taxon>Imparidentia</taxon>
        <taxon>Neoheterodontei</taxon>
        <taxon>Myida</taxon>
        <taxon>Dreissenoidea</taxon>
        <taxon>Dreissenidae</taxon>
        <taxon>Dreissena</taxon>
    </lineage>
</organism>
<gene>
    <name evidence="1" type="ORF">DPMN_175135</name>
</gene>
<dbReference type="Proteomes" id="UP000828390">
    <property type="component" value="Unassembled WGS sequence"/>
</dbReference>
<comment type="caution">
    <text evidence="1">The sequence shown here is derived from an EMBL/GenBank/DDBJ whole genome shotgun (WGS) entry which is preliminary data.</text>
</comment>
<dbReference type="AlphaFoldDB" id="A0A9D4IIG3"/>
<dbReference type="EMBL" id="JAIWYP010000009">
    <property type="protein sequence ID" value="KAH3773767.1"/>
    <property type="molecule type" value="Genomic_DNA"/>
</dbReference>